<evidence type="ECO:0000313" key="3">
    <source>
        <dbReference type="WBParaSite" id="GPUH_0001348701-mRNA-1"/>
    </source>
</evidence>
<evidence type="ECO:0000313" key="1">
    <source>
        <dbReference type="EMBL" id="VDN22366.1"/>
    </source>
</evidence>
<gene>
    <name evidence="1" type="ORF">GPUH_LOCUS13473</name>
</gene>
<protein>
    <submittedName>
        <fullName evidence="3">DNA polymerase III subunit gamma/tau</fullName>
    </submittedName>
</protein>
<evidence type="ECO:0000313" key="2">
    <source>
        <dbReference type="Proteomes" id="UP000271098"/>
    </source>
</evidence>
<dbReference type="AlphaFoldDB" id="A0A183DXN1"/>
<reference evidence="1 2" key="2">
    <citation type="submission" date="2018-11" db="EMBL/GenBank/DDBJ databases">
        <authorList>
            <consortium name="Pathogen Informatics"/>
        </authorList>
    </citation>
    <scope>NUCLEOTIDE SEQUENCE [LARGE SCALE GENOMIC DNA]</scope>
</reference>
<organism evidence="3">
    <name type="scientific">Gongylonema pulchrum</name>
    <dbReference type="NCBI Taxonomy" id="637853"/>
    <lineage>
        <taxon>Eukaryota</taxon>
        <taxon>Metazoa</taxon>
        <taxon>Ecdysozoa</taxon>
        <taxon>Nematoda</taxon>
        <taxon>Chromadorea</taxon>
        <taxon>Rhabditida</taxon>
        <taxon>Spirurina</taxon>
        <taxon>Spiruromorpha</taxon>
        <taxon>Spiruroidea</taxon>
        <taxon>Gongylonematidae</taxon>
        <taxon>Gongylonema</taxon>
    </lineage>
</organism>
<sequence length="302" mass="34747">MLSLESKYMAQLNEGDTASDKGGIDARLKPQQLTNTSLLGDESFDLNKIPVPEDLIPVLNLSDIETEVEDAVRSESTATVVDVSPRDIESAKPSRFLLNDEQWFSSEVHNFAEQIWDLFIKKQHFVISLIGDENAPVSQETKMRYRFLMCKFETIQIFQPEDLIPVLNLSDIETEVEDAARSESTATVVDGSPRDIESAKPSRFLLNDEQWFSSEVHRFAEQIWDLFIKKQRFVISLIGDENAPVSQETQMRFLLNDEQWFSSEVHNFAEQIWDLFIKKQRFVISLIGDENAPVSQETQMRY</sequence>
<dbReference type="Proteomes" id="UP000271098">
    <property type="component" value="Unassembled WGS sequence"/>
</dbReference>
<dbReference type="EMBL" id="UYRT01080258">
    <property type="protein sequence ID" value="VDN22366.1"/>
    <property type="molecule type" value="Genomic_DNA"/>
</dbReference>
<dbReference type="WBParaSite" id="GPUH_0001348701-mRNA-1">
    <property type="protein sequence ID" value="GPUH_0001348701-mRNA-1"/>
    <property type="gene ID" value="GPUH_0001348701"/>
</dbReference>
<proteinExistence type="predicted"/>
<accession>A0A183DXN1</accession>
<reference evidence="3" key="1">
    <citation type="submission" date="2016-06" db="UniProtKB">
        <authorList>
            <consortium name="WormBaseParasite"/>
        </authorList>
    </citation>
    <scope>IDENTIFICATION</scope>
</reference>
<keyword evidence="2" id="KW-1185">Reference proteome</keyword>
<name>A0A183DXN1_9BILA</name>